<evidence type="ECO:0000313" key="2">
    <source>
        <dbReference type="EMBL" id="SVC84176.1"/>
    </source>
</evidence>
<dbReference type="AlphaFoldDB" id="A0A382QFG6"/>
<dbReference type="PROSITE" id="PS51123">
    <property type="entry name" value="OMPA_2"/>
    <property type="match status" value="1"/>
</dbReference>
<dbReference type="InterPro" id="IPR006665">
    <property type="entry name" value="OmpA-like"/>
</dbReference>
<gene>
    <name evidence="2" type="ORF">METZ01_LOCUS337030</name>
</gene>
<dbReference type="InterPro" id="IPR036737">
    <property type="entry name" value="OmpA-like_sf"/>
</dbReference>
<dbReference type="Gene3D" id="3.30.1330.60">
    <property type="entry name" value="OmpA-like domain"/>
    <property type="match status" value="1"/>
</dbReference>
<dbReference type="PANTHER" id="PTHR30329:SF21">
    <property type="entry name" value="LIPOPROTEIN YIAD-RELATED"/>
    <property type="match status" value="1"/>
</dbReference>
<proteinExistence type="predicted"/>
<reference evidence="2" key="1">
    <citation type="submission" date="2018-05" db="EMBL/GenBank/DDBJ databases">
        <authorList>
            <person name="Lanie J.A."/>
            <person name="Ng W.-L."/>
            <person name="Kazmierczak K.M."/>
            <person name="Andrzejewski T.M."/>
            <person name="Davidsen T.M."/>
            <person name="Wayne K.J."/>
            <person name="Tettelin H."/>
            <person name="Glass J.I."/>
            <person name="Rusch D."/>
            <person name="Podicherti R."/>
            <person name="Tsui H.-C.T."/>
            <person name="Winkler M.E."/>
        </authorList>
    </citation>
    <scope>NUCLEOTIDE SEQUENCE</scope>
</reference>
<dbReference type="SUPFAM" id="SSF103088">
    <property type="entry name" value="OmpA-like"/>
    <property type="match status" value="1"/>
</dbReference>
<organism evidence="2">
    <name type="scientific">marine metagenome</name>
    <dbReference type="NCBI Taxonomy" id="408172"/>
    <lineage>
        <taxon>unclassified sequences</taxon>
        <taxon>metagenomes</taxon>
        <taxon>ecological metagenomes</taxon>
    </lineage>
</organism>
<dbReference type="Pfam" id="PF00691">
    <property type="entry name" value="OmpA"/>
    <property type="match status" value="1"/>
</dbReference>
<accession>A0A382QFG6</accession>
<dbReference type="InterPro" id="IPR050330">
    <property type="entry name" value="Bact_OuterMem_StrucFunc"/>
</dbReference>
<name>A0A382QFG6_9ZZZZ</name>
<dbReference type="CDD" id="cd07185">
    <property type="entry name" value="OmpA_C-like"/>
    <property type="match status" value="1"/>
</dbReference>
<sequence>TDSDGDAADNQTLSNKRANLVVKFLINTYPFITDGMIEARGYGETQPMVPNDTPENKKLNRRIEVIVWE</sequence>
<feature type="non-terminal residue" evidence="2">
    <location>
        <position position="1"/>
    </location>
</feature>
<dbReference type="EMBL" id="UINC01114104">
    <property type="protein sequence ID" value="SVC84176.1"/>
    <property type="molecule type" value="Genomic_DNA"/>
</dbReference>
<feature type="domain" description="OmpA-like" evidence="1">
    <location>
        <begin position="1"/>
        <end position="69"/>
    </location>
</feature>
<dbReference type="PANTHER" id="PTHR30329">
    <property type="entry name" value="STATOR ELEMENT OF FLAGELLAR MOTOR COMPLEX"/>
    <property type="match status" value="1"/>
</dbReference>
<protein>
    <recommendedName>
        <fullName evidence="1">OmpA-like domain-containing protein</fullName>
    </recommendedName>
</protein>
<evidence type="ECO:0000259" key="1">
    <source>
        <dbReference type="PROSITE" id="PS51123"/>
    </source>
</evidence>